<dbReference type="ExpressionAtlas" id="A0A1D6NH09">
    <property type="expression patterns" value="baseline and differential"/>
</dbReference>
<dbReference type="PANTHER" id="PTHR34837">
    <property type="entry name" value="OS05G0595500 PROTEIN"/>
    <property type="match status" value="1"/>
</dbReference>
<feature type="region of interest" description="Disordered" evidence="1">
    <location>
        <begin position="1"/>
        <end position="652"/>
    </location>
</feature>
<organism evidence="2">
    <name type="scientific">Zea mays</name>
    <name type="common">Maize</name>
    <dbReference type="NCBI Taxonomy" id="4577"/>
    <lineage>
        <taxon>Eukaryota</taxon>
        <taxon>Viridiplantae</taxon>
        <taxon>Streptophyta</taxon>
        <taxon>Embryophyta</taxon>
        <taxon>Tracheophyta</taxon>
        <taxon>Spermatophyta</taxon>
        <taxon>Magnoliopsida</taxon>
        <taxon>Liliopsida</taxon>
        <taxon>Poales</taxon>
        <taxon>Poaceae</taxon>
        <taxon>PACMAD clade</taxon>
        <taxon>Panicoideae</taxon>
        <taxon>Andropogonodae</taxon>
        <taxon>Andropogoneae</taxon>
        <taxon>Tripsacinae</taxon>
        <taxon>Zea</taxon>
    </lineage>
</organism>
<feature type="compositionally biased region" description="Basic and acidic residues" evidence="1">
    <location>
        <begin position="399"/>
        <end position="408"/>
    </location>
</feature>
<feature type="compositionally biased region" description="Basic and acidic residues" evidence="1">
    <location>
        <begin position="240"/>
        <end position="368"/>
    </location>
</feature>
<proteinExistence type="predicted"/>
<feature type="compositionally biased region" description="Polar residues" evidence="1">
    <location>
        <begin position="514"/>
        <end position="527"/>
    </location>
</feature>
<dbReference type="PANTHER" id="PTHR34837:SF1">
    <property type="entry name" value="LOW PROTEIN: ZINC FINGER CCCH DOMAIN PROTEIN"/>
    <property type="match status" value="1"/>
</dbReference>
<dbReference type="GO" id="GO:0003743">
    <property type="term" value="F:translation initiation factor activity"/>
    <property type="evidence" value="ECO:0007669"/>
    <property type="project" value="UniProtKB-KW"/>
</dbReference>
<feature type="compositionally biased region" description="Basic and acidic residues" evidence="1">
    <location>
        <begin position="426"/>
        <end position="488"/>
    </location>
</feature>
<dbReference type="EMBL" id="CM007649">
    <property type="protein sequence ID" value="ONM39693.1"/>
    <property type="molecule type" value="Genomic_DNA"/>
</dbReference>
<feature type="region of interest" description="Disordered" evidence="1">
    <location>
        <begin position="1091"/>
        <end position="1116"/>
    </location>
</feature>
<feature type="compositionally biased region" description="Basic residues" evidence="1">
    <location>
        <begin position="1"/>
        <end position="16"/>
    </location>
</feature>
<keyword evidence="2" id="KW-0648">Protein biosynthesis</keyword>
<feature type="compositionally biased region" description="Basic and acidic residues" evidence="1">
    <location>
        <begin position="614"/>
        <end position="627"/>
    </location>
</feature>
<sequence length="1172" mass="131481">MPRSSRHRSHRSHRRGGSADRSESEGEESAPASGAREEAAAAARVSKDAEPERRRSSSGKEPVRSGNGYPEHGKKRKERVEDAVVDVVSDRWNSGVCDDHLVDKRSKSETFGHAEMEKLPDKSRGSGDESKRSSRRAMIVDDRAEEVASKSDSGKRRSEKEKDGRKESAGHYKDDRDREREKERRDKKDYDSKHERYEDGGSRKSGSKTSRAEEDAYLYRRDTDVNEISAKGKYNNPDMQADKHSRRKDDSEDTDKWPTDNRDSDDRKTLSRYEHGKSRSSKEQRFDDDKYKEKYKDEYGRDKRQHDDKFSDERVARSHESDRANYKSAKDGHKSSESHYRKDAVQDDHYEDYGNRYKESRGKKRPPEENDDQYDLKPPNTRDQRVHLEKSSGSGRLDSLIERARPDRSCSPSKIHSRSSPSTSSYHDKDQNRHGSKVVDHGKREMPYDERNSRPRTSSARERTPASRLRDRDAENWSSERLKQKDDQPCDVALEIPTSSHYDRTPRKDKHTSPKQLSEKSPSSGDQRFSGRPSGGRSLDNKGERNSLTKYRDRDGDLAQERSHHQDRTPAKVPFRELTPSNSSISRSCHFSGSSPNHPLPPSARNSDSSFLSLHDDDRRPQNGDRRFHGHQKRNDMNSVRGHGHAWNNPPNWASPVSNGFAPIQHGGPPCFHPPVHQFRGPPMFNLRPQMKLNQPGVSYPMHDAVDRFSTHMHPFGWPNHLDESCPPHMQVWNGGSSVFPGEPYIYGRQEWDQNRPHGGSRGWELTGDISKGPNDVPDAELLIAKKDPYSAITAVSDSGGQHNLQPQAEQKEIGHLTAEKFETKDDSKSSKSLESLQGVQHVTSMLTKNGAVFCKDYLARINVSHDLVESELYKRCISLLGDLGVTKASHLVRNGIQDNENIEKMSTKYGHLNPFSSRYLKSDSTIFQRALALRNNQTRKGLIIVSASVKMEANMDVLEDDHGKEMLEQVVSNPALQRHTEVMEEGSLSKQELGDGIEGTIPATIGSGGLDAPPEIPQPEVVVATTAITQFNKDMEDVLPPAIEDGALQATLEHAVGILEVTPGDGLGNVAPSSGDDMEIMPSAMTEPRLGKETAPVASPPDSQEKPSIMHDSETGMEVDKVIDDIHGDGRVSSILGTKLDVAASDGDSEALLVESRVNLSRIPNSPESTH</sequence>
<gene>
    <name evidence="2" type="ORF">ZEAMMB73_Zm00001d044019</name>
</gene>
<accession>A0A1D6NH09</accession>
<feature type="compositionally biased region" description="Basic and acidic residues" evidence="1">
    <location>
        <begin position="35"/>
        <end position="55"/>
    </location>
</feature>
<evidence type="ECO:0000313" key="2">
    <source>
        <dbReference type="EMBL" id="ONM39693.1"/>
    </source>
</evidence>
<keyword evidence="2" id="KW-0396">Initiation factor</keyword>
<protein>
    <submittedName>
        <fullName evidence="2">Eukaryotic translation initiation factor 3 subunit 10</fullName>
    </submittedName>
</protein>
<feature type="compositionally biased region" description="Basic and acidic residues" evidence="1">
    <location>
        <begin position="380"/>
        <end position="390"/>
    </location>
</feature>
<feature type="compositionally biased region" description="Basic and acidic residues" evidence="1">
    <location>
        <begin position="210"/>
        <end position="224"/>
    </location>
</feature>
<feature type="compositionally biased region" description="Basic and acidic residues" evidence="1">
    <location>
        <begin position="1104"/>
        <end position="1116"/>
    </location>
</feature>
<dbReference type="AlphaFoldDB" id="A0A1D6NH09"/>
<feature type="compositionally biased region" description="Basic and acidic residues" evidence="1">
    <location>
        <begin position="539"/>
        <end position="570"/>
    </location>
</feature>
<name>A0A1D6NH09_MAIZE</name>
<evidence type="ECO:0000256" key="1">
    <source>
        <dbReference type="SAM" id="MobiDB-lite"/>
    </source>
</evidence>
<feature type="compositionally biased region" description="Basic and acidic residues" evidence="1">
    <location>
        <begin position="97"/>
        <end position="202"/>
    </location>
</feature>
<reference evidence="2" key="1">
    <citation type="submission" date="2015-12" db="EMBL/GenBank/DDBJ databases">
        <title>Update maize B73 reference genome by single molecule sequencing technologies.</title>
        <authorList>
            <consortium name="Maize Genome Sequencing Project"/>
            <person name="Ware D."/>
        </authorList>
    </citation>
    <scope>NUCLEOTIDE SEQUENCE [LARGE SCALE GENOMIC DNA]</scope>
    <source>
        <tissue evidence="2">Seedling</tissue>
    </source>
</reference>
<feature type="compositionally biased region" description="Polar residues" evidence="1">
    <location>
        <begin position="579"/>
        <end position="597"/>
    </location>
</feature>
<feature type="compositionally biased region" description="Low complexity" evidence="1">
    <location>
        <begin position="409"/>
        <end position="425"/>
    </location>
</feature>